<accession>A0A7X9RWW6</accession>
<keyword evidence="8 15" id="KW-0547">Nucleotide-binding</keyword>
<dbReference type="GO" id="GO:0003919">
    <property type="term" value="F:FMN adenylyltransferase activity"/>
    <property type="evidence" value="ECO:0007669"/>
    <property type="project" value="UniProtKB-UniRule"/>
</dbReference>
<keyword evidence="9 15" id="KW-0418">Kinase</keyword>
<dbReference type="UniPathway" id="UPA00277">
    <property type="reaction ID" value="UER00407"/>
</dbReference>
<dbReference type="SUPFAM" id="SSF82114">
    <property type="entry name" value="Riboflavin kinase-like"/>
    <property type="match status" value="1"/>
</dbReference>
<dbReference type="InterPro" id="IPR002606">
    <property type="entry name" value="Riboflavin_kinase_bac"/>
</dbReference>
<dbReference type="RefSeq" id="WP_169658432.1">
    <property type="nucleotide sequence ID" value="NZ_JABANE010000057.1"/>
</dbReference>
<dbReference type="CDD" id="cd02064">
    <property type="entry name" value="FAD_synthetase_N"/>
    <property type="match status" value="1"/>
</dbReference>
<dbReference type="GO" id="GO:0008531">
    <property type="term" value="F:riboflavin kinase activity"/>
    <property type="evidence" value="ECO:0007669"/>
    <property type="project" value="UniProtKB-UniRule"/>
</dbReference>
<evidence type="ECO:0000256" key="1">
    <source>
        <dbReference type="ARBA" id="ARBA00002121"/>
    </source>
</evidence>
<evidence type="ECO:0000256" key="2">
    <source>
        <dbReference type="ARBA" id="ARBA00004726"/>
    </source>
</evidence>
<evidence type="ECO:0000313" key="18">
    <source>
        <dbReference type="Proteomes" id="UP000576082"/>
    </source>
</evidence>
<dbReference type="PANTHER" id="PTHR22749">
    <property type="entry name" value="RIBOFLAVIN KINASE/FMN ADENYLYLTRANSFERASE"/>
    <property type="match status" value="1"/>
</dbReference>
<dbReference type="EC" id="2.7.7.2" evidence="15"/>
<comment type="similarity">
    <text evidence="15">Belongs to the ribF family.</text>
</comment>
<dbReference type="AlphaFoldDB" id="A0A7X9RWW6"/>
<evidence type="ECO:0000256" key="4">
    <source>
        <dbReference type="ARBA" id="ARBA00022630"/>
    </source>
</evidence>
<name>A0A7X9RWW6_9BACT</name>
<dbReference type="GO" id="GO:0005524">
    <property type="term" value="F:ATP binding"/>
    <property type="evidence" value="ECO:0007669"/>
    <property type="project" value="UniProtKB-UniRule"/>
</dbReference>
<dbReference type="InterPro" id="IPR023465">
    <property type="entry name" value="Riboflavin_kinase_dom_sf"/>
</dbReference>
<keyword evidence="11 15" id="KW-0067">ATP-binding</keyword>
<dbReference type="Gene3D" id="3.40.50.620">
    <property type="entry name" value="HUPs"/>
    <property type="match status" value="1"/>
</dbReference>
<dbReference type="FunFam" id="2.40.30.30:FF:000003">
    <property type="entry name" value="Riboflavin biosynthesis protein"/>
    <property type="match status" value="1"/>
</dbReference>
<dbReference type="NCBIfam" id="NF004162">
    <property type="entry name" value="PRK05627.1-5"/>
    <property type="match status" value="1"/>
</dbReference>
<comment type="function">
    <text evidence="1">Catalyzes the phosphorylation of riboflavin to FMN followed by the adenylation of FMN to FAD.</text>
</comment>
<evidence type="ECO:0000256" key="9">
    <source>
        <dbReference type="ARBA" id="ARBA00022777"/>
    </source>
</evidence>
<evidence type="ECO:0000256" key="6">
    <source>
        <dbReference type="ARBA" id="ARBA00022679"/>
    </source>
</evidence>
<dbReference type="InterPro" id="IPR015865">
    <property type="entry name" value="Riboflavin_kinase_bac/euk"/>
</dbReference>
<feature type="domain" description="Riboflavin kinase" evidence="16">
    <location>
        <begin position="186"/>
        <end position="312"/>
    </location>
</feature>
<keyword evidence="10 15" id="KW-0274">FAD</keyword>
<dbReference type="EC" id="2.7.1.26" evidence="15"/>
<evidence type="ECO:0000256" key="3">
    <source>
        <dbReference type="ARBA" id="ARBA00005201"/>
    </source>
</evidence>
<keyword evidence="5 15" id="KW-0288">FMN</keyword>
<comment type="catalytic activity">
    <reaction evidence="14 15">
        <text>FMN + ATP + H(+) = FAD + diphosphate</text>
        <dbReference type="Rhea" id="RHEA:17237"/>
        <dbReference type="ChEBI" id="CHEBI:15378"/>
        <dbReference type="ChEBI" id="CHEBI:30616"/>
        <dbReference type="ChEBI" id="CHEBI:33019"/>
        <dbReference type="ChEBI" id="CHEBI:57692"/>
        <dbReference type="ChEBI" id="CHEBI:58210"/>
        <dbReference type="EC" id="2.7.7.2"/>
    </reaction>
</comment>
<evidence type="ECO:0000256" key="14">
    <source>
        <dbReference type="ARBA" id="ARBA00049494"/>
    </source>
</evidence>
<keyword evidence="18" id="KW-1185">Reference proteome</keyword>
<comment type="catalytic activity">
    <reaction evidence="13 15">
        <text>riboflavin + ATP = FMN + ADP + H(+)</text>
        <dbReference type="Rhea" id="RHEA:14357"/>
        <dbReference type="ChEBI" id="CHEBI:15378"/>
        <dbReference type="ChEBI" id="CHEBI:30616"/>
        <dbReference type="ChEBI" id="CHEBI:57986"/>
        <dbReference type="ChEBI" id="CHEBI:58210"/>
        <dbReference type="ChEBI" id="CHEBI:456216"/>
        <dbReference type="EC" id="2.7.1.26"/>
    </reaction>
</comment>
<dbReference type="InterPro" id="IPR015864">
    <property type="entry name" value="FAD_synthase"/>
</dbReference>
<evidence type="ECO:0000256" key="7">
    <source>
        <dbReference type="ARBA" id="ARBA00022695"/>
    </source>
</evidence>
<keyword evidence="4 15" id="KW-0285">Flavoprotein</keyword>
<dbReference type="NCBIfam" id="TIGR00083">
    <property type="entry name" value="ribF"/>
    <property type="match status" value="1"/>
</dbReference>
<dbReference type="FunFam" id="3.40.50.620:FF:000021">
    <property type="entry name" value="Riboflavin biosynthesis protein"/>
    <property type="match status" value="1"/>
</dbReference>
<dbReference type="GO" id="GO:0009398">
    <property type="term" value="P:FMN biosynthetic process"/>
    <property type="evidence" value="ECO:0007669"/>
    <property type="project" value="UniProtKB-UniRule"/>
</dbReference>
<dbReference type="Gene3D" id="2.40.30.30">
    <property type="entry name" value="Riboflavin kinase-like"/>
    <property type="match status" value="1"/>
</dbReference>
<organism evidence="17 18">
    <name type="scientific">Flammeovirga aprica JL-4</name>
    <dbReference type="NCBI Taxonomy" id="694437"/>
    <lineage>
        <taxon>Bacteria</taxon>
        <taxon>Pseudomonadati</taxon>
        <taxon>Bacteroidota</taxon>
        <taxon>Cytophagia</taxon>
        <taxon>Cytophagales</taxon>
        <taxon>Flammeovirgaceae</taxon>
        <taxon>Flammeovirga</taxon>
    </lineage>
</organism>
<evidence type="ECO:0000256" key="8">
    <source>
        <dbReference type="ARBA" id="ARBA00022741"/>
    </source>
</evidence>
<dbReference type="InterPro" id="IPR023468">
    <property type="entry name" value="Riboflavin_kinase"/>
</dbReference>
<reference evidence="17 18" key="1">
    <citation type="submission" date="2020-04" db="EMBL/GenBank/DDBJ databases">
        <title>Flammeovirga sp. SR4, a novel species isolated from seawater.</title>
        <authorList>
            <person name="Wang X."/>
        </authorList>
    </citation>
    <scope>NUCLEOTIDE SEQUENCE [LARGE SCALE GENOMIC DNA]</scope>
    <source>
        <strain evidence="17 18">ATCC 23126</strain>
    </source>
</reference>
<keyword evidence="7 15" id="KW-0548">Nucleotidyltransferase</keyword>
<evidence type="ECO:0000256" key="11">
    <source>
        <dbReference type="ARBA" id="ARBA00022840"/>
    </source>
</evidence>
<dbReference type="SUPFAM" id="SSF52374">
    <property type="entry name" value="Nucleotidylyl transferase"/>
    <property type="match status" value="1"/>
</dbReference>
<proteinExistence type="inferred from homology"/>
<dbReference type="Pfam" id="PF06574">
    <property type="entry name" value="FAD_syn"/>
    <property type="match status" value="1"/>
</dbReference>
<dbReference type="UniPathway" id="UPA00276">
    <property type="reaction ID" value="UER00406"/>
</dbReference>
<dbReference type="GO" id="GO:0009231">
    <property type="term" value="P:riboflavin biosynthetic process"/>
    <property type="evidence" value="ECO:0007669"/>
    <property type="project" value="InterPro"/>
</dbReference>
<dbReference type="NCBIfam" id="NF004160">
    <property type="entry name" value="PRK05627.1-3"/>
    <property type="match status" value="1"/>
</dbReference>
<dbReference type="InterPro" id="IPR014729">
    <property type="entry name" value="Rossmann-like_a/b/a_fold"/>
</dbReference>
<dbReference type="PANTHER" id="PTHR22749:SF6">
    <property type="entry name" value="RIBOFLAVIN KINASE"/>
    <property type="match status" value="1"/>
</dbReference>
<comment type="pathway">
    <text evidence="2 15">Cofactor biosynthesis; FAD biosynthesis; FAD from FMN: step 1/1.</text>
</comment>
<gene>
    <name evidence="17" type="ORF">HHU12_19600</name>
</gene>
<evidence type="ECO:0000256" key="5">
    <source>
        <dbReference type="ARBA" id="ARBA00022643"/>
    </source>
</evidence>
<comment type="caution">
    <text evidence="17">The sequence shown here is derived from an EMBL/GenBank/DDBJ whole genome shotgun (WGS) entry which is preliminary data.</text>
</comment>
<comment type="pathway">
    <text evidence="3 15">Cofactor biosynthesis; FMN biosynthesis; FMN from riboflavin (ATP route): step 1/1.</text>
</comment>
<dbReference type="GO" id="GO:0006747">
    <property type="term" value="P:FAD biosynthetic process"/>
    <property type="evidence" value="ECO:0007669"/>
    <property type="project" value="UniProtKB-UniRule"/>
</dbReference>
<dbReference type="PIRSF" id="PIRSF004491">
    <property type="entry name" value="FAD_Synth"/>
    <property type="match status" value="1"/>
</dbReference>
<evidence type="ECO:0000256" key="13">
    <source>
        <dbReference type="ARBA" id="ARBA00047880"/>
    </source>
</evidence>
<evidence type="ECO:0000256" key="10">
    <source>
        <dbReference type="ARBA" id="ARBA00022827"/>
    </source>
</evidence>
<evidence type="ECO:0000259" key="16">
    <source>
        <dbReference type="SMART" id="SM00904"/>
    </source>
</evidence>
<evidence type="ECO:0000313" key="17">
    <source>
        <dbReference type="EMBL" id="NME70190.1"/>
    </source>
</evidence>
<dbReference type="EMBL" id="JABANE010000057">
    <property type="protein sequence ID" value="NME70190.1"/>
    <property type="molecule type" value="Genomic_DNA"/>
</dbReference>
<sequence length="314" mass="35795">MKVHYGIENFIPLKRATVTSGTFDGVHYGHQQILAHLRAVAKEDQSETVLITFWPHPRFTIQPEEAKKSLKLLTNLDEKIERLQLEGIDHLIVIEFNAEFSQMTSMDFVRKILIEKINTTKLVIGYDHRFGRNREGGFEYLKTHQDQFGFEVEEITKQEIENAAVSSTAIRKALLEAGDVQLAGKYLCYNYTFEGTVVGGNKIGRKIGFPTANIQLQDQFKLLPKSGVYVVRIQVGDVWHNGMMNIGRRPTVTEGIQQTIEVNIFDFSSDIYDQKVKVEFVNHIRDEMKFDGVEALIEQLNADKKVALSMLSKA</sequence>
<keyword evidence="6 15" id="KW-0808">Transferase</keyword>
<dbReference type="Proteomes" id="UP000576082">
    <property type="component" value="Unassembled WGS sequence"/>
</dbReference>
<dbReference type="Pfam" id="PF01687">
    <property type="entry name" value="Flavokinase"/>
    <property type="match status" value="1"/>
</dbReference>
<evidence type="ECO:0000256" key="12">
    <source>
        <dbReference type="ARBA" id="ARBA00023268"/>
    </source>
</evidence>
<keyword evidence="12" id="KW-0511">Multifunctional enzyme</keyword>
<protein>
    <recommendedName>
        <fullName evidence="15">Riboflavin biosynthesis protein</fullName>
    </recommendedName>
    <domain>
        <recommendedName>
            <fullName evidence="15">Riboflavin kinase</fullName>
            <ecNumber evidence="15">2.7.1.26</ecNumber>
        </recommendedName>
        <alternativeName>
            <fullName evidence="15">Flavokinase</fullName>
        </alternativeName>
    </domain>
    <domain>
        <recommendedName>
            <fullName evidence="15">FMN adenylyltransferase</fullName>
            <ecNumber evidence="15">2.7.7.2</ecNumber>
        </recommendedName>
        <alternativeName>
            <fullName evidence="15">FAD pyrophosphorylase</fullName>
        </alternativeName>
        <alternativeName>
            <fullName evidence="15">FAD synthase</fullName>
        </alternativeName>
    </domain>
</protein>
<dbReference type="SMART" id="SM00904">
    <property type="entry name" value="Flavokinase"/>
    <property type="match status" value="1"/>
</dbReference>
<evidence type="ECO:0000256" key="15">
    <source>
        <dbReference type="PIRNR" id="PIRNR004491"/>
    </source>
</evidence>